<dbReference type="InterPro" id="IPR005162">
    <property type="entry name" value="Retrotrans_gag_dom"/>
</dbReference>
<feature type="region of interest" description="Disordered" evidence="1">
    <location>
        <begin position="262"/>
        <end position="284"/>
    </location>
</feature>
<evidence type="ECO:0000313" key="4">
    <source>
        <dbReference type="Proteomes" id="UP001458880"/>
    </source>
</evidence>
<dbReference type="SUPFAM" id="SSF88713">
    <property type="entry name" value="Glycoside hydrolase/deacetylase"/>
    <property type="match status" value="1"/>
</dbReference>
<organism evidence="3 4">
    <name type="scientific">Popillia japonica</name>
    <name type="common">Japanese beetle</name>
    <dbReference type="NCBI Taxonomy" id="7064"/>
    <lineage>
        <taxon>Eukaryota</taxon>
        <taxon>Metazoa</taxon>
        <taxon>Ecdysozoa</taxon>
        <taxon>Arthropoda</taxon>
        <taxon>Hexapoda</taxon>
        <taxon>Insecta</taxon>
        <taxon>Pterygota</taxon>
        <taxon>Neoptera</taxon>
        <taxon>Endopterygota</taxon>
        <taxon>Coleoptera</taxon>
        <taxon>Polyphaga</taxon>
        <taxon>Scarabaeiformia</taxon>
        <taxon>Scarabaeidae</taxon>
        <taxon>Rutelinae</taxon>
        <taxon>Popillia</taxon>
    </lineage>
</organism>
<gene>
    <name evidence="3" type="ORF">QE152_g39264</name>
</gene>
<dbReference type="PANTHER" id="PTHR33194">
    <property type="entry name" value="ZINC KNUCKLE DOMAINCONTAINING PROTEIN"/>
    <property type="match status" value="1"/>
</dbReference>
<evidence type="ECO:0000259" key="2">
    <source>
        <dbReference type="Pfam" id="PF03732"/>
    </source>
</evidence>
<dbReference type="GO" id="GO:0016787">
    <property type="term" value="F:hydrolase activity"/>
    <property type="evidence" value="ECO:0007669"/>
    <property type="project" value="UniProtKB-ARBA"/>
</dbReference>
<dbReference type="Pfam" id="PF03732">
    <property type="entry name" value="Retrotrans_gag"/>
    <property type="match status" value="1"/>
</dbReference>
<feature type="domain" description="Retrotransposon gag" evidence="2">
    <location>
        <begin position="136"/>
        <end position="228"/>
    </location>
</feature>
<dbReference type="Proteomes" id="UP001458880">
    <property type="component" value="Unassembled WGS sequence"/>
</dbReference>
<keyword evidence="4" id="KW-1185">Reference proteome</keyword>
<sequence>MFEPEVTRTQKNSKCLGARPKVSLQKHFQSHGLTNVTTTTNVYESPISHEPSNMRRVTINSQPHFAPHHGLNHTFSRDTSNDHTVSHINEFREPITPKFFRPPYFDASKNDPVQFLKEYRVTVQASARNDMLQLCYFVNSLQGSATVWFRTFAKLNPNAGWDETLKAFKSKFIDPHYEDDLQVRLVSKKQQPNESLLEYYYGVIDLCDEVNPQMAESEVMRRITAGLLPYYRHMINISNPQNLGELDSLIDMISETERVGNVYTSNTSQPPHLKPSDSHTSSIS</sequence>
<dbReference type="GO" id="GO:0005975">
    <property type="term" value="P:carbohydrate metabolic process"/>
    <property type="evidence" value="ECO:0007669"/>
    <property type="project" value="InterPro"/>
</dbReference>
<evidence type="ECO:0000256" key="1">
    <source>
        <dbReference type="SAM" id="MobiDB-lite"/>
    </source>
</evidence>
<dbReference type="PANTHER" id="PTHR33194:SF4">
    <property type="entry name" value="CCHC-TYPE DOMAIN-CONTAINING PROTEIN"/>
    <property type="match status" value="1"/>
</dbReference>
<dbReference type="AlphaFoldDB" id="A0AAW1HU95"/>
<comment type="caution">
    <text evidence="3">The sequence shown here is derived from an EMBL/GenBank/DDBJ whole genome shotgun (WGS) entry which is preliminary data.</text>
</comment>
<evidence type="ECO:0000313" key="3">
    <source>
        <dbReference type="EMBL" id="KAK9680233.1"/>
    </source>
</evidence>
<accession>A0AAW1HU95</accession>
<reference evidence="3 4" key="1">
    <citation type="journal article" date="2024" name="BMC Genomics">
        <title>De novo assembly and annotation of Popillia japonica's genome with initial clues to its potential as an invasive pest.</title>
        <authorList>
            <person name="Cucini C."/>
            <person name="Boschi S."/>
            <person name="Funari R."/>
            <person name="Cardaioli E."/>
            <person name="Iannotti N."/>
            <person name="Marturano G."/>
            <person name="Paoli F."/>
            <person name="Bruttini M."/>
            <person name="Carapelli A."/>
            <person name="Frati F."/>
            <person name="Nardi F."/>
        </authorList>
    </citation>
    <scope>NUCLEOTIDE SEQUENCE [LARGE SCALE GENOMIC DNA]</scope>
    <source>
        <strain evidence="3">DMR45628</strain>
    </source>
</reference>
<dbReference type="EMBL" id="JASPKY010000920">
    <property type="protein sequence ID" value="KAK9680233.1"/>
    <property type="molecule type" value="Genomic_DNA"/>
</dbReference>
<name>A0AAW1HU95_POPJA</name>
<dbReference type="InterPro" id="IPR011330">
    <property type="entry name" value="Glyco_hydro/deAcase_b/a-brl"/>
</dbReference>
<protein>
    <submittedName>
        <fullName evidence="3">Retrotransposon gag protein</fullName>
    </submittedName>
</protein>
<proteinExistence type="predicted"/>